<evidence type="ECO:0000313" key="3">
    <source>
        <dbReference type="EMBL" id="KGO92719.1"/>
    </source>
</evidence>
<keyword evidence="1" id="KW-0732">Signal</keyword>
<feature type="domain" description="Putative auto-transporter adhesin head GIN" evidence="2">
    <location>
        <begin position="26"/>
        <end position="205"/>
    </location>
</feature>
<evidence type="ECO:0000256" key="1">
    <source>
        <dbReference type="SAM" id="SignalP"/>
    </source>
</evidence>
<dbReference type="Pfam" id="PF10988">
    <property type="entry name" value="DUF2807"/>
    <property type="match status" value="1"/>
</dbReference>
<dbReference type="InterPro" id="IPR021255">
    <property type="entry name" value="DUF2807"/>
</dbReference>
<dbReference type="RefSeq" id="WP_026992802.1">
    <property type="nucleotide sequence ID" value="NZ_JRLY01000008.1"/>
</dbReference>
<dbReference type="eggNOG" id="ENOG5031S92">
    <property type="taxonomic scope" value="Bacteria"/>
</dbReference>
<feature type="signal peptide" evidence="1">
    <location>
        <begin position="1"/>
        <end position="18"/>
    </location>
</feature>
<accession>A0A0A2MKC4</accession>
<organism evidence="3 4">
    <name type="scientific">Flavobacterium subsaxonicum WB 4.1-42 = DSM 21790</name>
    <dbReference type="NCBI Taxonomy" id="1121898"/>
    <lineage>
        <taxon>Bacteria</taxon>
        <taxon>Pseudomonadati</taxon>
        <taxon>Bacteroidota</taxon>
        <taxon>Flavobacteriia</taxon>
        <taxon>Flavobacteriales</taxon>
        <taxon>Flavobacteriaceae</taxon>
        <taxon>Flavobacterium</taxon>
    </lineage>
</organism>
<comment type="caution">
    <text evidence="3">The sequence shown here is derived from an EMBL/GenBank/DDBJ whole genome shotgun (WGS) entry which is preliminary data.</text>
</comment>
<reference evidence="3 4" key="1">
    <citation type="submission" date="2013-09" db="EMBL/GenBank/DDBJ databases">
        <authorList>
            <person name="Zeng Z."/>
            <person name="Chen C."/>
        </authorList>
    </citation>
    <scope>NUCLEOTIDE SEQUENCE [LARGE SCALE GENOMIC DNA]</scope>
    <source>
        <strain evidence="3 4">WB 4.1-42</strain>
    </source>
</reference>
<dbReference type="EMBL" id="JRLY01000008">
    <property type="protein sequence ID" value="KGO92719.1"/>
    <property type="molecule type" value="Genomic_DNA"/>
</dbReference>
<sequence length="222" mass="23637">MKKVLLIAFLGLSQFISAQVTKNLGDFTTVRVFDKINVTLVKSSENKIVIKGSRAEDVEVVTKNNDLKIKMKLTELLKGEDIEATVYYKSVLVVEASEGSYVGSADTFKATAFEVNAKEGSTIKLNVDVQKLTTKGNSGGKLELTGKAVNHDVTLTSGAILKGKGLDTTQTDISINAGGEATITATDLVEAKTRAGGEINIYGNPKQVNQKKVAGGTINIIK</sequence>
<dbReference type="STRING" id="1121898.GCA_000422725_02449"/>
<protein>
    <submittedName>
        <fullName evidence="3">Chaperonin</fullName>
    </submittedName>
</protein>
<dbReference type="AlphaFoldDB" id="A0A0A2MKC4"/>
<evidence type="ECO:0000259" key="2">
    <source>
        <dbReference type="Pfam" id="PF10988"/>
    </source>
</evidence>
<dbReference type="OrthoDB" id="704821at2"/>
<gene>
    <name evidence="3" type="ORF">Q766_11420</name>
</gene>
<dbReference type="Gene3D" id="2.160.20.120">
    <property type="match status" value="1"/>
</dbReference>
<keyword evidence="4" id="KW-1185">Reference proteome</keyword>
<evidence type="ECO:0000313" key="4">
    <source>
        <dbReference type="Proteomes" id="UP000030111"/>
    </source>
</evidence>
<name>A0A0A2MKC4_9FLAO</name>
<dbReference type="Proteomes" id="UP000030111">
    <property type="component" value="Unassembled WGS sequence"/>
</dbReference>
<proteinExistence type="predicted"/>
<feature type="chain" id="PRO_5002003504" evidence="1">
    <location>
        <begin position="19"/>
        <end position="222"/>
    </location>
</feature>